<dbReference type="Proteomes" id="UP000242188">
    <property type="component" value="Unassembled WGS sequence"/>
</dbReference>
<dbReference type="InterPro" id="IPR001173">
    <property type="entry name" value="Glyco_trans_2-like"/>
</dbReference>
<evidence type="ECO:0000256" key="2">
    <source>
        <dbReference type="ARBA" id="ARBA00022734"/>
    </source>
</evidence>
<evidence type="ECO:0000259" key="6">
    <source>
        <dbReference type="Pfam" id="PF00535"/>
    </source>
</evidence>
<dbReference type="InterPro" id="IPR000772">
    <property type="entry name" value="Ricin_B_lectin"/>
</dbReference>
<dbReference type="InterPro" id="IPR035992">
    <property type="entry name" value="Ricin_B-like_lectins"/>
</dbReference>
<dbReference type="AlphaFoldDB" id="A0A210QVY6"/>
<keyword evidence="5 8" id="KW-0808">Transferase</keyword>
<organism evidence="8 9">
    <name type="scientific">Mizuhopecten yessoensis</name>
    <name type="common">Japanese scallop</name>
    <name type="synonym">Patinopecten yessoensis</name>
    <dbReference type="NCBI Taxonomy" id="6573"/>
    <lineage>
        <taxon>Eukaryota</taxon>
        <taxon>Metazoa</taxon>
        <taxon>Spiralia</taxon>
        <taxon>Lophotrochozoa</taxon>
        <taxon>Mollusca</taxon>
        <taxon>Bivalvia</taxon>
        <taxon>Autobranchia</taxon>
        <taxon>Pteriomorphia</taxon>
        <taxon>Pectinida</taxon>
        <taxon>Pectinoidea</taxon>
        <taxon>Pectinidae</taxon>
        <taxon>Mizuhopecten</taxon>
    </lineage>
</organism>
<dbReference type="PANTHER" id="PTHR11675:SF126">
    <property type="entry name" value="RICIN B LECTIN DOMAIN-CONTAINING PROTEIN"/>
    <property type="match status" value="1"/>
</dbReference>
<dbReference type="GO" id="GO:0030246">
    <property type="term" value="F:carbohydrate binding"/>
    <property type="evidence" value="ECO:0007669"/>
    <property type="project" value="UniProtKB-KW"/>
</dbReference>
<feature type="domain" description="Ricin B lectin" evidence="7">
    <location>
        <begin position="444"/>
        <end position="553"/>
    </location>
</feature>
<comment type="subcellular location">
    <subcellularLocation>
        <location evidence="1 5">Golgi apparatus membrane</location>
        <topology evidence="1 5">Single-pass type II membrane protein</topology>
    </subcellularLocation>
</comment>
<dbReference type="STRING" id="6573.A0A210QVY6"/>
<dbReference type="Pfam" id="PF00535">
    <property type="entry name" value="Glycos_transf_2"/>
    <property type="match status" value="1"/>
</dbReference>
<dbReference type="EC" id="2.4.1.-" evidence="5"/>
<keyword evidence="5" id="KW-0464">Manganese</keyword>
<dbReference type="UniPathway" id="UPA00378"/>
<dbReference type="EMBL" id="NEDP02001616">
    <property type="protein sequence ID" value="OWF52822.1"/>
    <property type="molecule type" value="Genomic_DNA"/>
</dbReference>
<comment type="similarity">
    <text evidence="5">Belongs to the glycosyltransferase 2 family. GalNAc-T subfamily.</text>
</comment>
<evidence type="ECO:0000313" key="8">
    <source>
        <dbReference type="EMBL" id="OWF52822.1"/>
    </source>
</evidence>
<keyword evidence="4 5" id="KW-1015">Disulfide bond</keyword>
<dbReference type="GO" id="GO:0000139">
    <property type="term" value="C:Golgi membrane"/>
    <property type="evidence" value="ECO:0007669"/>
    <property type="project" value="UniProtKB-SubCell"/>
</dbReference>
<proteinExistence type="inferred from homology"/>
<keyword evidence="3 5" id="KW-0333">Golgi apparatus</keyword>
<dbReference type="InterPro" id="IPR029044">
    <property type="entry name" value="Nucleotide-diphossugar_trans"/>
</dbReference>
<feature type="domain" description="Glycosyltransferase 2-like" evidence="6">
    <location>
        <begin position="123"/>
        <end position="275"/>
    </location>
</feature>
<sequence>MRLVYRYVSAACVFLTVVVLLVYRQYVWRRNKSYSTVHLRNWGPGAVFYNPSGNKTSLIKFPYNARPPGVGRIKEDQWMFRLRKQHNINIYISDSLPLNREVPDSRPPGCKTLTFPTSLPTLSVVIAYHNEWPSVLLRTVHSIVNRTPKSILKEIILVDDASDSDIYQMEVYQYVRQSFSEDLVQMVTLPVRSGLIRARLEGFKHVTGQTVAFFDSHMEANVDWAQPLLQQILADDRTIAMAQLDYVERNSFKYRFTKGYRTRYGFDWRLQFFETEFRKDQLAGKSDTDVLPGVVMVGAAFVVDVKYFTDIGTYDDGMKIWGGENLELSWRVWLCGGRLVHVPCSRVGHIERDQPYDFLDDRRKVELYNYRRAVSVWMGEYSRYVYGFYPDMKGISVGDLDERIRLKNKLQCRSFDWFMNNIWPELFAYDVNVTSSGGAGLENFRPPRCLDNNLYLFSSPAPLRVQYCNYHVMQQNFALTTTKELRTILQCVHVKREDMDYVPCLANCLEVQDKWEHSKEGLLVHLTTRLCMALLRDSLILRDCKAGDPSQTWTFASQRADGANAANW</sequence>
<dbReference type="GO" id="GO:0006493">
    <property type="term" value="P:protein O-linked glycosylation"/>
    <property type="evidence" value="ECO:0007669"/>
    <property type="project" value="TreeGrafter"/>
</dbReference>
<evidence type="ECO:0000259" key="7">
    <source>
        <dbReference type="Pfam" id="PF00652"/>
    </source>
</evidence>
<name>A0A210QVY6_MIZYE</name>
<dbReference type="SUPFAM" id="SSF53448">
    <property type="entry name" value="Nucleotide-diphospho-sugar transferases"/>
    <property type="match status" value="1"/>
</dbReference>
<dbReference type="SUPFAM" id="SSF50370">
    <property type="entry name" value="Ricin B-like lectins"/>
    <property type="match status" value="1"/>
</dbReference>
<dbReference type="GO" id="GO:0004653">
    <property type="term" value="F:polypeptide N-acetylgalactosaminyltransferase activity"/>
    <property type="evidence" value="ECO:0007669"/>
    <property type="project" value="TreeGrafter"/>
</dbReference>
<dbReference type="PANTHER" id="PTHR11675">
    <property type="entry name" value="N-ACETYLGALACTOSAMINYLTRANSFERASE"/>
    <property type="match status" value="1"/>
</dbReference>
<dbReference type="Gene3D" id="2.80.10.50">
    <property type="match status" value="1"/>
</dbReference>
<accession>A0A210QVY6</accession>
<keyword evidence="9" id="KW-1185">Reference proteome</keyword>
<gene>
    <name evidence="8" type="ORF">KP79_PYT15063</name>
</gene>
<comment type="caution">
    <text evidence="8">The sequence shown here is derived from an EMBL/GenBank/DDBJ whole genome shotgun (WGS) entry which is preliminary data.</text>
</comment>
<comment type="cofactor">
    <cofactor evidence="5">
        <name>Mn(2+)</name>
        <dbReference type="ChEBI" id="CHEBI:29035"/>
    </cofactor>
</comment>
<keyword evidence="5" id="KW-0328">Glycosyltransferase</keyword>
<protein>
    <recommendedName>
        <fullName evidence="5">Polypeptide N-acetylgalactosaminyltransferase</fullName>
        <ecNumber evidence="5">2.4.1.-</ecNumber>
    </recommendedName>
    <alternativeName>
        <fullName evidence="5">Protein-UDP acetylgalactosaminyltransferase</fullName>
    </alternativeName>
</protein>
<dbReference type="Gene3D" id="3.90.550.10">
    <property type="entry name" value="Spore Coat Polysaccharide Biosynthesis Protein SpsA, Chain A"/>
    <property type="match status" value="1"/>
</dbReference>
<keyword evidence="2 5" id="KW-0430">Lectin</keyword>
<evidence type="ECO:0000256" key="3">
    <source>
        <dbReference type="ARBA" id="ARBA00023034"/>
    </source>
</evidence>
<dbReference type="OrthoDB" id="6043972at2759"/>
<evidence type="ECO:0000256" key="4">
    <source>
        <dbReference type="ARBA" id="ARBA00023157"/>
    </source>
</evidence>
<reference evidence="8 9" key="1">
    <citation type="journal article" date="2017" name="Nat. Ecol. Evol.">
        <title>Scallop genome provides insights into evolution of bilaterian karyotype and development.</title>
        <authorList>
            <person name="Wang S."/>
            <person name="Zhang J."/>
            <person name="Jiao W."/>
            <person name="Li J."/>
            <person name="Xun X."/>
            <person name="Sun Y."/>
            <person name="Guo X."/>
            <person name="Huan P."/>
            <person name="Dong B."/>
            <person name="Zhang L."/>
            <person name="Hu X."/>
            <person name="Sun X."/>
            <person name="Wang J."/>
            <person name="Zhao C."/>
            <person name="Wang Y."/>
            <person name="Wang D."/>
            <person name="Huang X."/>
            <person name="Wang R."/>
            <person name="Lv J."/>
            <person name="Li Y."/>
            <person name="Zhang Z."/>
            <person name="Liu B."/>
            <person name="Lu W."/>
            <person name="Hui Y."/>
            <person name="Liang J."/>
            <person name="Zhou Z."/>
            <person name="Hou R."/>
            <person name="Li X."/>
            <person name="Liu Y."/>
            <person name="Li H."/>
            <person name="Ning X."/>
            <person name="Lin Y."/>
            <person name="Zhao L."/>
            <person name="Xing Q."/>
            <person name="Dou J."/>
            <person name="Li Y."/>
            <person name="Mao J."/>
            <person name="Guo H."/>
            <person name="Dou H."/>
            <person name="Li T."/>
            <person name="Mu C."/>
            <person name="Jiang W."/>
            <person name="Fu Q."/>
            <person name="Fu X."/>
            <person name="Miao Y."/>
            <person name="Liu J."/>
            <person name="Yu Q."/>
            <person name="Li R."/>
            <person name="Liao H."/>
            <person name="Li X."/>
            <person name="Kong Y."/>
            <person name="Jiang Z."/>
            <person name="Chourrout D."/>
            <person name="Li R."/>
            <person name="Bao Z."/>
        </authorList>
    </citation>
    <scope>NUCLEOTIDE SEQUENCE [LARGE SCALE GENOMIC DNA]</scope>
    <source>
        <strain evidence="8 9">PY_sf001</strain>
    </source>
</reference>
<comment type="pathway">
    <text evidence="5">Protein modification; protein glycosylation.</text>
</comment>
<evidence type="ECO:0000256" key="1">
    <source>
        <dbReference type="ARBA" id="ARBA00004323"/>
    </source>
</evidence>
<dbReference type="Pfam" id="PF00652">
    <property type="entry name" value="Ricin_B_lectin"/>
    <property type="match status" value="1"/>
</dbReference>
<evidence type="ECO:0000313" key="9">
    <source>
        <dbReference type="Proteomes" id="UP000242188"/>
    </source>
</evidence>
<dbReference type="PROSITE" id="PS50231">
    <property type="entry name" value="RICIN_B_LECTIN"/>
    <property type="match status" value="1"/>
</dbReference>
<evidence type="ECO:0000256" key="5">
    <source>
        <dbReference type="RuleBase" id="RU361242"/>
    </source>
</evidence>